<keyword evidence="6" id="KW-0256">Endoplasmic reticulum</keyword>
<dbReference type="Proteomes" id="UP000283269">
    <property type="component" value="Unassembled WGS sequence"/>
</dbReference>
<evidence type="ECO:0000313" key="14">
    <source>
        <dbReference type="Proteomes" id="UP000283269"/>
    </source>
</evidence>
<name>A0A409WFL7_PSICY</name>
<evidence type="ECO:0000256" key="4">
    <source>
        <dbReference type="ARBA" id="ARBA00022692"/>
    </source>
</evidence>
<dbReference type="GO" id="GO:0015031">
    <property type="term" value="P:protein transport"/>
    <property type="evidence" value="ECO:0007669"/>
    <property type="project" value="UniProtKB-KW"/>
</dbReference>
<dbReference type="EMBL" id="NHYD01003440">
    <property type="protein sequence ID" value="PPQ77338.1"/>
    <property type="molecule type" value="Genomic_DNA"/>
</dbReference>
<proteinExistence type="predicted"/>
<keyword evidence="8" id="KW-0653">Protein transport</keyword>
<evidence type="ECO:0000256" key="11">
    <source>
        <dbReference type="SAM" id="MobiDB-lite"/>
    </source>
</evidence>
<keyword evidence="9 12" id="KW-1133">Transmembrane helix</keyword>
<dbReference type="GO" id="GO:0003400">
    <property type="term" value="P:regulation of COPII vesicle coating"/>
    <property type="evidence" value="ECO:0007669"/>
    <property type="project" value="TreeGrafter"/>
</dbReference>
<keyword evidence="4 12" id="KW-0812">Transmembrane</keyword>
<comment type="caution">
    <text evidence="13">The sequence shown here is derived from an EMBL/GenBank/DDBJ whole genome shotgun (WGS) entry which is preliminary data.</text>
</comment>
<evidence type="ECO:0000256" key="5">
    <source>
        <dbReference type="ARBA" id="ARBA00022737"/>
    </source>
</evidence>
<keyword evidence="10 12" id="KW-0472">Membrane</keyword>
<dbReference type="PANTHER" id="PTHR23284">
    <property type="entry name" value="PROLACTIN REGULATORY ELEMENT BINDING PROTEIN"/>
    <property type="match status" value="1"/>
</dbReference>
<protein>
    <submittedName>
        <fullName evidence="13">Uncharacterized protein</fullName>
    </submittedName>
</protein>
<evidence type="ECO:0000313" key="13">
    <source>
        <dbReference type="EMBL" id="PPQ77338.1"/>
    </source>
</evidence>
<dbReference type="InterPro" id="IPR015943">
    <property type="entry name" value="WD40/YVTN_repeat-like_dom_sf"/>
</dbReference>
<evidence type="ECO:0000256" key="12">
    <source>
        <dbReference type="SAM" id="Phobius"/>
    </source>
</evidence>
<comment type="subcellular location">
    <subcellularLocation>
        <location evidence="1">Endoplasmic reticulum membrane</location>
        <topology evidence="1">Single-pass type II membrane protein</topology>
    </subcellularLocation>
</comment>
<dbReference type="PANTHER" id="PTHR23284:SF0">
    <property type="entry name" value="PROLACTIN REGULATORY ELEMENT-BINDING PROTEIN"/>
    <property type="match status" value="1"/>
</dbReference>
<dbReference type="SMART" id="SM00320">
    <property type="entry name" value="WD40"/>
    <property type="match status" value="2"/>
</dbReference>
<sequence>MRPKHTQHPLPAFPVYSCAFLSQTEMVLGGGGGASRSGIKNKLRLYNVGDNRSIELKDEYELERGEDAPMSMAAHRETGIIICGVNSVEEKLLKGENENCRTFSTNAAKYVHFSFFAIMKEIFIFNHRIKPLTTINTIPVSVQVHLTPSPHDINGSVESYGVVAGWNPLTLLSFPSLRPIADTIHVEKDIYDASFSDNNLVITTTHNLFVYGLPTTTLPKSPTTTSPKKSKKKSKAATNEPNEKLLTLELQKSVDVPSSTGEGSTFRVGRYHPQNDKVFYTVINVVPPRSRKSKSLSRQAFICKWNTTTWTLEKSRKVGDGGLTCVDLSPDGRFIGYGFSDLTIGMLDTKTLSPLASILKAHEFPPTIVKFNLESTLLVSGSPDNSIRIVTIPNDAAGSSFTTIVMVLLAILVLLLAVAVRLYPGGISL</sequence>
<feature type="transmembrane region" description="Helical" evidence="12">
    <location>
        <begin position="401"/>
        <end position="423"/>
    </location>
</feature>
<evidence type="ECO:0000256" key="10">
    <source>
        <dbReference type="ARBA" id="ARBA00023136"/>
    </source>
</evidence>
<dbReference type="GO" id="GO:0005789">
    <property type="term" value="C:endoplasmic reticulum membrane"/>
    <property type="evidence" value="ECO:0007669"/>
    <property type="project" value="UniProtKB-SubCell"/>
</dbReference>
<dbReference type="InterPro" id="IPR011047">
    <property type="entry name" value="Quinoprotein_ADH-like_sf"/>
</dbReference>
<evidence type="ECO:0000256" key="2">
    <source>
        <dbReference type="ARBA" id="ARBA00022448"/>
    </source>
</evidence>
<keyword evidence="5" id="KW-0677">Repeat</keyword>
<dbReference type="Gene3D" id="2.130.10.10">
    <property type="entry name" value="YVTN repeat-like/Quinoprotein amine dehydrogenase"/>
    <property type="match status" value="2"/>
</dbReference>
<evidence type="ECO:0000256" key="6">
    <source>
        <dbReference type="ARBA" id="ARBA00022824"/>
    </source>
</evidence>
<accession>A0A409WFL7</accession>
<keyword evidence="3" id="KW-0853">WD repeat</keyword>
<dbReference type="OrthoDB" id="2013972at2759"/>
<dbReference type="GO" id="GO:0005085">
    <property type="term" value="F:guanyl-nucleotide exchange factor activity"/>
    <property type="evidence" value="ECO:0007669"/>
    <property type="project" value="InterPro"/>
</dbReference>
<dbReference type="InterPro" id="IPR001680">
    <property type="entry name" value="WD40_rpt"/>
</dbReference>
<keyword evidence="2" id="KW-0813">Transport</keyword>
<reference evidence="13 14" key="1">
    <citation type="journal article" date="2018" name="Evol. Lett.">
        <title>Horizontal gene cluster transfer increased hallucinogenic mushroom diversity.</title>
        <authorList>
            <person name="Reynolds H.T."/>
            <person name="Vijayakumar V."/>
            <person name="Gluck-Thaler E."/>
            <person name="Korotkin H.B."/>
            <person name="Matheny P.B."/>
            <person name="Slot J.C."/>
        </authorList>
    </citation>
    <scope>NUCLEOTIDE SEQUENCE [LARGE SCALE GENOMIC DNA]</scope>
    <source>
        <strain evidence="13 14">2631</strain>
    </source>
</reference>
<feature type="region of interest" description="Disordered" evidence="11">
    <location>
        <begin position="220"/>
        <end position="242"/>
    </location>
</feature>
<evidence type="ECO:0000256" key="3">
    <source>
        <dbReference type="ARBA" id="ARBA00022574"/>
    </source>
</evidence>
<dbReference type="STRING" id="93625.A0A409WFL7"/>
<dbReference type="Pfam" id="PF00400">
    <property type="entry name" value="WD40"/>
    <property type="match status" value="1"/>
</dbReference>
<dbReference type="SUPFAM" id="SSF50998">
    <property type="entry name" value="Quinoprotein alcohol dehydrogenase-like"/>
    <property type="match status" value="1"/>
</dbReference>
<keyword evidence="7" id="KW-0931">ER-Golgi transport</keyword>
<dbReference type="InterPro" id="IPR045260">
    <property type="entry name" value="Sec12-like"/>
</dbReference>
<dbReference type="AlphaFoldDB" id="A0A409WFL7"/>
<dbReference type="InParanoid" id="A0A409WFL7"/>
<evidence type="ECO:0000256" key="1">
    <source>
        <dbReference type="ARBA" id="ARBA00004648"/>
    </source>
</evidence>
<evidence type="ECO:0000256" key="7">
    <source>
        <dbReference type="ARBA" id="ARBA00022892"/>
    </source>
</evidence>
<evidence type="ECO:0000256" key="8">
    <source>
        <dbReference type="ARBA" id="ARBA00022927"/>
    </source>
</evidence>
<evidence type="ECO:0000256" key="9">
    <source>
        <dbReference type="ARBA" id="ARBA00022989"/>
    </source>
</evidence>
<keyword evidence="14" id="KW-1185">Reference proteome</keyword>
<dbReference type="GO" id="GO:0006888">
    <property type="term" value="P:endoplasmic reticulum to Golgi vesicle-mediated transport"/>
    <property type="evidence" value="ECO:0007669"/>
    <property type="project" value="TreeGrafter"/>
</dbReference>
<gene>
    <name evidence="13" type="ORF">CVT25_010920</name>
</gene>
<organism evidence="13 14">
    <name type="scientific">Psilocybe cyanescens</name>
    <dbReference type="NCBI Taxonomy" id="93625"/>
    <lineage>
        <taxon>Eukaryota</taxon>
        <taxon>Fungi</taxon>
        <taxon>Dikarya</taxon>
        <taxon>Basidiomycota</taxon>
        <taxon>Agaricomycotina</taxon>
        <taxon>Agaricomycetes</taxon>
        <taxon>Agaricomycetidae</taxon>
        <taxon>Agaricales</taxon>
        <taxon>Agaricineae</taxon>
        <taxon>Strophariaceae</taxon>
        <taxon>Psilocybe</taxon>
    </lineage>
</organism>